<comment type="caution">
    <text evidence="2">The sequence shown here is derived from an EMBL/GenBank/DDBJ whole genome shotgun (WGS) entry which is preliminary data.</text>
</comment>
<dbReference type="RefSeq" id="WP_189459251.1">
    <property type="nucleotide sequence ID" value="NZ_BMYO01000003.1"/>
</dbReference>
<accession>A0ABQ3GZB4</accession>
<dbReference type="Pfam" id="PF14301">
    <property type="entry name" value="DUF4376"/>
    <property type="match status" value="1"/>
</dbReference>
<evidence type="ECO:0000259" key="1">
    <source>
        <dbReference type="Pfam" id="PF14301"/>
    </source>
</evidence>
<feature type="domain" description="DUF4376" evidence="1">
    <location>
        <begin position="73"/>
        <end position="178"/>
    </location>
</feature>
<dbReference type="InterPro" id="IPR025484">
    <property type="entry name" value="DUF4376"/>
</dbReference>
<sequence>MLFYSASNAGFYDGAMRAAYDVAGTWPSDVVEISEALHAELLAGQSRGQLILAGQDGLPECADMPQAPIESLRVAARERINVWRDQQELAVVTFTHADHRWDGGLAVRERLNTTLATLKAVGVPDGFFWTDADNIDVPMGRPELQALFEAHERAIFGQGWKIHQRQREMKLQIDAANAAWLQAFVPDWPSSPQQ</sequence>
<proteinExistence type="predicted"/>
<dbReference type="Proteomes" id="UP000604737">
    <property type="component" value="Unassembled WGS sequence"/>
</dbReference>
<dbReference type="EMBL" id="BMYO01000003">
    <property type="protein sequence ID" value="GHD59844.1"/>
    <property type="molecule type" value="Genomic_DNA"/>
</dbReference>
<evidence type="ECO:0000313" key="2">
    <source>
        <dbReference type="EMBL" id="GHD59844.1"/>
    </source>
</evidence>
<keyword evidence="3" id="KW-1185">Reference proteome</keyword>
<protein>
    <recommendedName>
        <fullName evidence="1">DUF4376 domain-containing protein</fullName>
    </recommendedName>
</protein>
<evidence type="ECO:0000313" key="3">
    <source>
        <dbReference type="Proteomes" id="UP000604737"/>
    </source>
</evidence>
<gene>
    <name evidence="2" type="ORF">GCM10007350_11740</name>
</gene>
<organism evidence="2 3">
    <name type="scientific">Jeongeupia chitinilytica</name>
    <dbReference type="NCBI Taxonomy" id="1041641"/>
    <lineage>
        <taxon>Bacteria</taxon>
        <taxon>Pseudomonadati</taxon>
        <taxon>Pseudomonadota</taxon>
        <taxon>Betaproteobacteria</taxon>
        <taxon>Neisseriales</taxon>
        <taxon>Chitinibacteraceae</taxon>
        <taxon>Jeongeupia</taxon>
    </lineage>
</organism>
<reference evidence="3" key="1">
    <citation type="journal article" date="2019" name="Int. J. Syst. Evol. Microbiol.">
        <title>The Global Catalogue of Microorganisms (GCM) 10K type strain sequencing project: providing services to taxonomists for standard genome sequencing and annotation.</title>
        <authorList>
            <consortium name="The Broad Institute Genomics Platform"/>
            <consortium name="The Broad Institute Genome Sequencing Center for Infectious Disease"/>
            <person name="Wu L."/>
            <person name="Ma J."/>
        </authorList>
    </citation>
    <scope>NUCLEOTIDE SEQUENCE [LARGE SCALE GENOMIC DNA]</scope>
    <source>
        <strain evidence="3">KCTC 23701</strain>
    </source>
</reference>
<name>A0ABQ3GZB4_9NEIS</name>